<dbReference type="SUPFAM" id="SSF56112">
    <property type="entry name" value="Protein kinase-like (PK-like)"/>
    <property type="match status" value="1"/>
</dbReference>
<dbReference type="OrthoDB" id="10252354at2759"/>
<dbReference type="PROSITE" id="PS50011">
    <property type="entry name" value="PROTEIN_KINASE_DOM"/>
    <property type="match status" value="1"/>
</dbReference>
<dbReference type="PANTHER" id="PTHR24361:SF785">
    <property type="entry name" value="DUAL SPECIFICITY MITOGEN-ACTIVATED PROTEIN KINASE KINASE 1"/>
    <property type="match status" value="1"/>
</dbReference>
<dbReference type="GO" id="GO:0004674">
    <property type="term" value="F:protein serine/threonine kinase activity"/>
    <property type="evidence" value="ECO:0007669"/>
    <property type="project" value="TreeGrafter"/>
</dbReference>
<dbReference type="InterPro" id="IPR053235">
    <property type="entry name" value="Ser_Thr_kinase"/>
</dbReference>
<feature type="binding site" evidence="1">
    <location>
        <position position="216"/>
    </location>
    <ligand>
        <name>ATP</name>
        <dbReference type="ChEBI" id="CHEBI:30616"/>
    </ligand>
</feature>
<dbReference type="InterPro" id="IPR000719">
    <property type="entry name" value="Prot_kinase_dom"/>
</dbReference>
<feature type="compositionally biased region" description="Basic and acidic residues" evidence="2">
    <location>
        <begin position="705"/>
        <end position="725"/>
    </location>
</feature>
<feature type="compositionally biased region" description="Basic and acidic residues" evidence="2">
    <location>
        <begin position="65"/>
        <end position="74"/>
    </location>
</feature>
<accession>A0A9W7E661</accession>
<dbReference type="AlphaFoldDB" id="A0A9W7E661"/>
<dbReference type="Proteomes" id="UP001165122">
    <property type="component" value="Unassembled WGS sequence"/>
</dbReference>
<dbReference type="InterPro" id="IPR017441">
    <property type="entry name" value="Protein_kinase_ATP_BS"/>
</dbReference>
<evidence type="ECO:0000313" key="5">
    <source>
        <dbReference type="Proteomes" id="UP001165122"/>
    </source>
</evidence>
<evidence type="ECO:0000256" key="2">
    <source>
        <dbReference type="SAM" id="MobiDB-lite"/>
    </source>
</evidence>
<keyword evidence="5" id="KW-1185">Reference proteome</keyword>
<dbReference type="Pfam" id="PF00069">
    <property type="entry name" value="Pkinase"/>
    <property type="match status" value="1"/>
</dbReference>
<dbReference type="GO" id="GO:0005737">
    <property type="term" value="C:cytoplasm"/>
    <property type="evidence" value="ECO:0007669"/>
    <property type="project" value="TreeGrafter"/>
</dbReference>
<protein>
    <recommendedName>
        <fullName evidence="3">Protein kinase domain-containing protein</fullName>
    </recommendedName>
</protein>
<feature type="region of interest" description="Disordered" evidence="2">
    <location>
        <begin position="698"/>
        <end position="808"/>
    </location>
</feature>
<comment type="caution">
    <text evidence="4">The sequence shown here is derived from an EMBL/GenBank/DDBJ whole genome shotgun (WGS) entry which is preliminary data.</text>
</comment>
<feature type="compositionally biased region" description="Acidic residues" evidence="2">
    <location>
        <begin position="89"/>
        <end position="111"/>
    </location>
</feature>
<dbReference type="InterPro" id="IPR011009">
    <property type="entry name" value="Kinase-like_dom_sf"/>
</dbReference>
<gene>
    <name evidence="4" type="ORF">TrLO_g11262</name>
</gene>
<evidence type="ECO:0000256" key="1">
    <source>
        <dbReference type="PROSITE-ProRule" id="PRU10141"/>
    </source>
</evidence>
<evidence type="ECO:0000259" key="3">
    <source>
        <dbReference type="PROSITE" id="PS50011"/>
    </source>
</evidence>
<feature type="domain" description="Protein kinase" evidence="3">
    <location>
        <begin position="187"/>
        <end position="460"/>
    </location>
</feature>
<dbReference type="PANTHER" id="PTHR24361">
    <property type="entry name" value="MITOGEN-ACTIVATED KINASE KINASE KINASE"/>
    <property type="match status" value="1"/>
</dbReference>
<evidence type="ECO:0000313" key="4">
    <source>
        <dbReference type="EMBL" id="GMH69724.1"/>
    </source>
</evidence>
<dbReference type="EMBL" id="BRXW01000609">
    <property type="protein sequence ID" value="GMH69724.1"/>
    <property type="molecule type" value="Genomic_DNA"/>
</dbReference>
<proteinExistence type="predicted"/>
<dbReference type="PROSITE" id="PS00107">
    <property type="entry name" value="PROTEIN_KINASE_ATP"/>
    <property type="match status" value="1"/>
</dbReference>
<dbReference type="GO" id="GO:0005524">
    <property type="term" value="F:ATP binding"/>
    <property type="evidence" value="ECO:0007669"/>
    <property type="project" value="UniProtKB-UniRule"/>
</dbReference>
<keyword evidence="1" id="KW-0547">Nucleotide-binding</keyword>
<dbReference type="Gene3D" id="1.10.510.10">
    <property type="entry name" value="Transferase(Phosphotransferase) domain 1"/>
    <property type="match status" value="1"/>
</dbReference>
<reference evidence="5" key="1">
    <citation type="journal article" date="2023" name="Commun. Biol.">
        <title>Genome analysis of Parmales, the sister group of diatoms, reveals the evolutionary specialization of diatoms from phago-mixotrophs to photoautotrophs.</title>
        <authorList>
            <person name="Ban H."/>
            <person name="Sato S."/>
            <person name="Yoshikawa S."/>
            <person name="Yamada K."/>
            <person name="Nakamura Y."/>
            <person name="Ichinomiya M."/>
            <person name="Sato N."/>
            <person name="Blanc-Mathieu R."/>
            <person name="Endo H."/>
            <person name="Kuwata A."/>
            <person name="Ogata H."/>
        </authorList>
    </citation>
    <scope>NUCLEOTIDE SEQUENCE [LARGE SCALE GENOMIC DNA]</scope>
    <source>
        <strain evidence="5">NIES 3700</strain>
    </source>
</reference>
<organism evidence="4 5">
    <name type="scientific">Triparma laevis f. longispina</name>
    <dbReference type="NCBI Taxonomy" id="1714387"/>
    <lineage>
        <taxon>Eukaryota</taxon>
        <taxon>Sar</taxon>
        <taxon>Stramenopiles</taxon>
        <taxon>Ochrophyta</taxon>
        <taxon>Bolidophyceae</taxon>
        <taxon>Parmales</taxon>
        <taxon>Triparmaceae</taxon>
        <taxon>Triparma</taxon>
    </lineage>
</organism>
<dbReference type="SMART" id="SM00220">
    <property type="entry name" value="S_TKc"/>
    <property type="match status" value="1"/>
</dbReference>
<feature type="region of interest" description="Disordered" evidence="2">
    <location>
        <begin position="1"/>
        <end position="169"/>
    </location>
</feature>
<name>A0A9W7E661_9STRA</name>
<feature type="compositionally biased region" description="Basic and acidic residues" evidence="2">
    <location>
        <begin position="156"/>
        <end position="167"/>
    </location>
</feature>
<keyword evidence="1" id="KW-0067">ATP-binding</keyword>
<sequence length="808" mass="87795">MPRPSLSLSIDPETLKEQTAGPDSETPGAQPGVTAERVNKLDSDALSIANSVDSPKPKVVQRLHSQVEESRDSSELDGGEGGEGGDVGGVDDGESDPEEINSEDEDEDEDGMGLKKEPPSAIKTQISSDNVGMLLFTPGGQHAMATTQKKSPKPPQNHEGEGEESGKGRALSINESLFDQSLKNRIFKIGVRIGKGASASVFRAIDSITLKVVALKEISISEPLKCKMLQEELKALVPQRRSLDDDENGTNCIVDYYGAWVDMTTKTAYMVMEYMSDGSFEGLVDLLFKAKEGDESMKELYSKWSAGVGKDLFTGLNNFHETNRVHRDIKPANILINGKGEAKLSDFGLARSVEASVDAKATSFVGTFNFMSPERLYGNNYTKTSDIWSAGMTLFYACRGKYPLTEGLGFWELVSELEEIVAKINEDEDLSEVEKGFFSSCFQGVETRPSASVLLKDPLLSSDFVELSAEERRKISAIVKKAKQENLGLHLTTDDVNDFALAVIRARAGEIGGKLGGGNAVPSKDEMLLLSRRLGVFSITVEDSFEMAKGKYENELSTYELRGIEASKVKVVTRSERRRRRTFGANARVRGVEEADFDEVSLAMNVASSALDSFVEGNEAILEGGGEELGGVDFKTRAHHAKSAPEQPKATILTDDVTEITKQFNDMSKLIESEIVGGGGLGGEEGGEVKMISVGEARRRRRRRTFDGKRPRPDQLQEKHREIQEKVGGGESVMVKSELDKRVAGGGGVSIKLPETDGGVGLAGEGPSPPIFRRARTSERGEGGVEGEEDEEDNAKLRTKSMTDMLES</sequence>